<keyword evidence="2" id="KW-1185">Reference proteome</keyword>
<dbReference type="InterPro" id="IPR003329">
    <property type="entry name" value="Cytidylyl_trans"/>
</dbReference>
<dbReference type="EMBL" id="RQHV01000066">
    <property type="protein sequence ID" value="TGN06463.1"/>
    <property type="molecule type" value="Genomic_DNA"/>
</dbReference>
<gene>
    <name evidence="1" type="ORF">EHS11_19100</name>
</gene>
<dbReference type="Pfam" id="PF02348">
    <property type="entry name" value="CTP_transf_3"/>
    <property type="match status" value="1"/>
</dbReference>
<dbReference type="AlphaFoldDB" id="A0A4R9LKL6"/>
<dbReference type="InterPro" id="IPR029044">
    <property type="entry name" value="Nucleotide-diphossugar_trans"/>
</dbReference>
<dbReference type="RefSeq" id="WP_135765984.1">
    <property type="nucleotide sequence ID" value="NZ_RQHV01000066.1"/>
</dbReference>
<dbReference type="Proteomes" id="UP000298264">
    <property type="component" value="Unassembled WGS sequence"/>
</dbReference>
<proteinExistence type="predicted"/>
<dbReference type="GO" id="GO:0005829">
    <property type="term" value="C:cytosol"/>
    <property type="evidence" value="ECO:0007669"/>
    <property type="project" value="TreeGrafter"/>
</dbReference>
<dbReference type="PANTHER" id="PTHR42866">
    <property type="entry name" value="3-DEOXY-MANNO-OCTULOSONATE CYTIDYLYLTRANSFERASE"/>
    <property type="match status" value="1"/>
</dbReference>
<accession>A0A4R9LKL6</accession>
<comment type="caution">
    <text evidence="1">The sequence shown here is derived from an EMBL/GenBank/DDBJ whole genome shotgun (WGS) entry which is preliminary data.</text>
</comment>
<dbReference type="PANTHER" id="PTHR42866:SF1">
    <property type="entry name" value="SPORE COAT POLYSACCHARIDE BIOSYNTHESIS PROTEIN SPSF"/>
    <property type="match status" value="1"/>
</dbReference>
<sequence>MLLLSWEIIQKSPHLAFPAMNGTHLTPKPFAFIQARLGSTRLPGKVLLELPEGSGVTILDHIFNRLIQILPKERIVFLIPEIDLGLKDFLNRRGYLWFAGSETDVRERYILAAETFGAKDIIRLTGDNPFIDIHSVELLMESICHLQTEKYCLSFLNLPLGMGAECFSYEALVNEKDTKTEPRHREHVSLHIKEDLEKYSVYRLVPPYLNSKDMEESDQIRMTIDEPSDLKLANLVWKELGDKFPFFGSKEVIELYRKKPNLFLENESVKQVRFSLPKSEFGKKKIHIQYGDPKQFGSGHFDRCQSLSIELQMNGYSVSMDTKYQPGADAFLLDARETVPEDETVFLIDNLEYKNRKNPYLFLLPHPSVEWEDKNHFSFYTSPLIDSYRNEEKVTGDWFIYAGALNEVYSDSLDRYLTEVLSPKWGIGNITRVGGTKPKLSNIRYYSRLAKADYMKRISKSEGFISYFGQSTLEAIYMKKKVAIFGMTEIHKELGMFLSKKIEIPYLGEPKNWIHPPDICLSPRLGLDRNAQNVILNWLKTL</sequence>
<reference evidence="1" key="1">
    <citation type="journal article" date="2019" name="PLoS Negl. Trop. Dis.">
        <title>Revisiting the worldwide diversity of Leptospira species in the environment.</title>
        <authorList>
            <person name="Vincent A.T."/>
            <person name="Schiettekatte O."/>
            <person name="Bourhy P."/>
            <person name="Veyrier F.J."/>
            <person name="Picardeau M."/>
        </authorList>
    </citation>
    <scope>NUCLEOTIDE SEQUENCE [LARGE SCALE GENOMIC DNA]</scope>
    <source>
        <strain evidence="1">201400974</strain>
    </source>
</reference>
<dbReference type="SUPFAM" id="SSF53448">
    <property type="entry name" value="Nucleotide-diphospho-sugar transferases"/>
    <property type="match status" value="1"/>
</dbReference>
<protein>
    <submittedName>
        <fullName evidence="1">Spore coat biosynthesis protein F</fullName>
    </submittedName>
</protein>
<dbReference type="Gene3D" id="3.90.550.10">
    <property type="entry name" value="Spore Coat Polysaccharide Biosynthesis Protein SpsA, Chain A"/>
    <property type="match status" value="1"/>
</dbReference>
<name>A0A4R9LKL6_9LEPT</name>
<evidence type="ECO:0000313" key="2">
    <source>
        <dbReference type="Proteomes" id="UP000298264"/>
    </source>
</evidence>
<evidence type="ECO:0000313" key="1">
    <source>
        <dbReference type="EMBL" id="TGN06463.1"/>
    </source>
</evidence>
<organism evidence="1 2">
    <name type="scientific">Leptospira ilyithenensis</name>
    <dbReference type="NCBI Taxonomy" id="2484901"/>
    <lineage>
        <taxon>Bacteria</taxon>
        <taxon>Pseudomonadati</taxon>
        <taxon>Spirochaetota</taxon>
        <taxon>Spirochaetia</taxon>
        <taxon>Leptospirales</taxon>
        <taxon>Leptospiraceae</taxon>
        <taxon>Leptospira</taxon>
    </lineage>
</organism>
<dbReference type="OrthoDB" id="9815559at2"/>